<accession>A0A6J5M0J8</accession>
<sequence length="89" mass="10398">MKKEELKQTITKEPKIGDIITIPNPDINLGDKGEIIQIYANYNSIPKRDIGYYELDIDAYEEDELNEPWYKIKQEDDEQLYSTSDLNIG</sequence>
<gene>
    <name evidence="1" type="ORF">UFOVP331_130</name>
</gene>
<dbReference type="EMBL" id="LR796345">
    <property type="protein sequence ID" value="CAB4138570.1"/>
    <property type="molecule type" value="Genomic_DNA"/>
</dbReference>
<reference evidence="1" key="1">
    <citation type="submission" date="2020-04" db="EMBL/GenBank/DDBJ databases">
        <authorList>
            <person name="Chiriac C."/>
            <person name="Salcher M."/>
            <person name="Ghai R."/>
            <person name="Kavagutti S V."/>
        </authorList>
    </citation>
    <scope>NUCLEOTIDE SEQUENCE</scope>
</reference>
<evidence type="ECO:0000313" key="1">
    <source>
        <dbReference type="EMBL" id="CAB4138570.1"/>
    </source>
</evidence>
<protein>
    <submittedName>
        <fullName evidence="1">Uncharacterized protein</fullName>
    </submittedName>
</protein>
<proteinExistence type="predicted"/>
<organism evidence="1">
    <name type="scientific">uncultured Caudovirales phage</name>
    <dbReference type="NCBI Taxonomy" id="2100421"/>
    <lineage>
        <taxon>Viruses</taxon>
        <taxon>Duplodnaviria</taxon>
        <taxon>Heunggongvirae</taxon>
        <taxon>Uroviricota</taxon>
        <taxon>Caudoviricetes</taxon>
        <taxon>Peduoviridae</taxon>
        <taxon>Maltschvirus</taxon>
        <taxon>Maltschvirus maltsch</taxon>
    </lineage>
</organism>
<name>A0A6J5M0J8_9CAUD</name>